<protein>
    <submittedName>
        <fullName evidence="1">PDZ and LIM domain protein 1</fullName>
    </submittedName>
</protein>
<accession>A0A4D9EBQ8</accession>
<reference evidence="1 2" key="1">
    <citation type="submission" date="2019-04" db="EMBL/GenBank/DDBJ databases">
        <title>Draft genome of the big-headed turtle Platysternon megacephalum.</title>
        <authorList>
            <person name="Gong S."/>
        </authorList>
    </citation>
    <scope>NUCLEOTIDE SEQUENCE [LARGE SCALE GENOMIC DNA]</scope>
    <source>
        <strain evidence="1">DO16091913</strain>
        <tissue evidence="1">Muscle</tissue>
    </source>
</reference>
<dbReference type="Proteomes" id="UP000297703">
    <property type="component" value="Unassembled WGS sequence"/>
</dbReference>
<keyword evidence="2" id="KW-1185">Reference proteome</keyword>
<organism evidence="1 2">
    <name type="scientific">Platysternon megacephalum</name>
    <name type="common">big-headed turtle</name>
    <dbReference type="NCBI Taxonomy" id="55544"/>
    <lineage>
        <taxon>Eukaryota</taxon>
        <taxon>Metazoa</taxon>
        <taxon>Chordata</taxon>
        <taxon>Craniata</taxon>
        <taxon>Vertebrata</taxon>
        <taxon>Euteleostomi</taxon>
        <taxon>Archelosauria</taxon>
        <taxon>Testudinata</taxon>
        <taxon>Testudines</taxon>
        <taxon>Cryptodira</taxon>
        <taxon>Durocryptodira</taxon>
        <taxon>Testudinoidea</taxon>
        <taxon>Platysternidae</taxon>
        <taxon>Platysternon</taxon>
    </lineage>
</organism>
<dbReference type="EMBL" id="QXTE01000121">
    <property type="protein sequence ID" value="TFK05092.1"/>
    <property type="molecule type" value="Genomic_DNA"/>
</dbReference>
<gene>
    <name evidence="1" type="ORF">DR999_PMT12342</name>
</gene>
<sequence>MAVLSLIRIGGEQRMEDKGRLLSSGTHLVLNSWQGTEGLWIELCPATALRALWGMAVWGNRGIFCALSGVSGARPYTDPLGISTGRLDPNLCKGPTTPLDKLCAPLCLPMPSNTVVRESRGRAECAPMPASHIHEL</sequence>
<reference evidence="1 2" key="2">
    <citation type="submission" date="2019-04" db="EMBL/GenBank/DDBJ databases">
        <title>The genome sequence of big-headed turtle.</title>
        <authorList>
            <person name="Gong S."/>
        </authorList>
    </citation>
    <scope>NUCLEOTIDE SEQUENCE [LARGE SCALE GENOMIC DNA]</scope>
    <source>
        <strain evidence="1">DO16091913</strain>
        <tissue evidence="1">Muscle</tissue>
    </source>
</reference>
<dbReference type="AlphaFoldDB" id="A0A4D9EBQ8"/>
<name>A0A4D9EBQ8_9SAUR</name>
<proteinExistence type="predicted"/>
<comment type="caution">
    <text evidence="1">The sequence shown here is derived from an EMBL/GenBank/DDBJ whole genome shotgun (WGS) entry which is preliminary data.</text>
</comment>
<evidence type="ECO:0000313" key="2">
    <source>
        <dbReference type="Proteomes" id="UP000297703"/>
    </source>
</evidence>
<evidence type="ECO:0000313" key="1">
    <source>
        <dbReference type="EMBL" id="TFK05092.1"/>
    </source>
</evidence>